<dbReference type="EMBL" id="KJ567043">
    <property type="protein sequence ID" value="AID58881.1"/>
    <property type="molecule type" value="Genomic_DNA"/>
</dbReference>
<dbReference type="KEGG" id="vg:23679568"/>
<evidence type="ECO:0000313" key="1">
    <source>
        <dbReference type="EMBL" id="AID58881.1"/>
    </source>
</evidence>
<dbReference type="RefSeq" id="YP_009124804.1">
    <property type="nucleotide sequence ID" value="NC_026590.1"/>
</dbReference>
<organism evidence="1 2">
    <name type="scientific">Mycobacterium phage Gaia</name>
    <dbReference type="NCBI Taxonomy" id="1486472"/>
    <lineage>
        <taxon>Viruses</taxon>
        <taxon>Duplodnaviria</taxon>
        <taxon>Heunggongvirae</taxon>
        <taxon>Uroviricota</taxon>
        <taxon>Caudoviricetes</taxon>
        <taxon>Gaiavirus</taxon>
        <taxon>Gaiavirus gaia</taxon>
    </lineage>
</organism>
<accession>A0A068F4L1</accession>
<proteinExistence type="predicted"/>
<keyword evidence="2" id="KW-1185">Reference proteome</keyword>
<sequence>MSRLLQRRMKLKKALSSIEPATCFNPDKARYTSLYQARKSAQVQHMRPYRCGAHYHLTSDTKPPA</sequence>
<protein>
    <submittedName>
        <fullName evidence="1">Uncharacterized protein</fullName>
    </submittedName>
</protein>
<gene>
    <name evidence="1" type="primary">62</name>
    <name evidence="1" type="ORF">PBI_GAIA_62</name>
</gene>
<evidence type="ECO:0000313" key="2">
    <source>
        <dbReference type="Proteomes" id="UP000027491"/>
    </source>
</evidence>
<name>A0A068F4L1_9CAUD</name>
<dbReference type="Proteomes" id="UP000027491">
    <property type="component" value="Segment"/>
</dbReference>
<dbReference type="GeneID" id="23679568"/>
<reference evidence="1 2" key="1">
    <citation type="submission" date="2014-03" db="EMBL/GenBank/DDBJ databases">
        <authorList>
            <person name="Yoder B.A."/>
            <person name="Colicchio M.A."/>
            <person name="Schafer C.E."/>
            <person name="Abrahim M.R."/>
            <person name="Adkins N.L."/>
            <person name="Burke K.A."/>
            <person name="Churilla B.M."/>
            <person name="Cohen K.L."/>
            <person name="Fasoranti T.O."/>
            <person name="Genkil J.S."/>
            <person name="Kramer Z.J."/>
            <person name="Prout A.K."/>
            <person name="Schwarz A.G."/>
            <person name="Tish M."/>
            <person name="Vispute N."/>
            <person name="Wilkes K.E."/>
            <person name="Williams C.R."/>
            <person name="Xiao X."/>
            <person name="Yu V.J."/>
            <person name="Lapin J.S."/>
            <person name="Ott C.T."/>
            <person name="Walburn T.D."/>
            <person name="Bradley K.W."/>
            <person name="Clarke D.Q."/>
            <person name="Lewis M.F."/>
            <person name="Barker L.P."/>
            <person name="Bailey C."/>
            <person name="Asai D.J."/>
            <person name="Bowman C.A."/>
            <person name="Russell D.A."/>
            <person name="Pope W.H."/>
            <person name="Jacobs-Sera D."/>
            <person name="Hendrix R.W."/>
            <person name="Hatfull G.F."/>
        </authorList>
    </citation>
    <scope>NUCLEOTIDE SEQUENCE [LARGE SCALE GENOMIC DNA]</scope>
</reference>